<dbReference type="InterPro" id="IPR041664">
    <property type="entry name" value="AAA_16"/>
</dbReference>
<dbReference type="SMART" id="SM00421">
    <property type="entry name" value="HTH_LUXR"/>
    <property type="match status" value="1"/>
</dbReference>
<dbReference type="GO" id="GO:0005737">
    <property type="term" value="C:cytoplasm"/>
    <property type="evidence" value="ECO:0007669"/>
    <property type="project" value="TreeGrafter"/>
</dbReference>
<dbReference type="OrthoDB" id="3178131at2"/>
<evidence type="ECO:0000256" key="1">
    <source>
        <dbReference type="ARBA" id="ARBA00022741"/>
    </source>
</evidence>
<name>A0A1G8CA14_PSEOR</name>
<dbReference type="PROSITE" id="PS00622">
    <property type="entry name" value="HTH_LUXR_1"/>
    <property type="match status" value="1"/>
</dbReference>
<evidence type="ECO:0000313" key="4">
    <source>
        <dbReference type="EMBL" id="SDH42301.1"/>
    </source>
</evidence>
<dbReference type="SUPFAM" id="SSF52540">
    <property type="entry name" value="P-loop containing nucleoside triphosphate hydrolases"/>
    <property type="match status" value="1"/>
</dbReference>
<reference evidence="4 5" key="1">
    <citation type="submission" date="2016-10" db="EMBL/GenBank/DDBJ databases">
        <authorList>
            <person name="de Groot N.N."/>
        </authorList>
    </citation>
    <scope>NUCLEOTIDE SEQUENCE [LARGE SCALE GENOMIC DNA]</scope>
    <source>
        <strain evidence="4 5">CGMCC 4.3143</strain>
    </source>
</reference>
<dbReference type="SUPFAM" id="SSF46894">
    <property type="entry name" value="C-terminal effector domain of the bipartite response regulators"/>
    <property type="match status" value="1"/>
</dbReference>
<organism evidence="4 5">
    <name type="scientific">Pseudonocardia oroxyli</name>
    <dbReference type="NCBI Taxonomy" id="366584"/>
    <lineage>
        <taxon>Bacteria</taxon>
        <taxon>Bacillati</taxon>
        <taxon>Actinomycetota</taxon>
        <taxon>Actinomycetes</taxon>
        <taxon>Pseudonocardiales</taxon>
        <taxon>Pseudonocardiaceae</taxon>
        <taxon>Pseudonocardia</taxon>
    </lineage>
</organism>
<dbReference type="AlphaFoldDB" id="A0A1G8CA14"/>
<sequence length="892" mass="94199">MLGRDVVDRRIGELLGGEPCGGCAILVEGPIGVGRTTVLRAIAERGAALGYTVLSATGSRAERTVPLGFARQLAPRWSPNAARPDDRALGFETPAANLIDEVGGGDAPLMLVLDDLQLADLESLEFVLFLLRRLPAGRVLLVAAVQSPAPAAAESAAFVAELSRTLRVERVRIDRLSPGEVREYLTARLGAERAEELAERAVALSGGSPLLLDALGEDYAQGTDRASEGYARAVAGGVHRGGPVVTEVAAALAVLGETAAGSAWSAVDVARVAGVAREAAAAALRTLAAAGLPAAPFPDAAVRTAVLDRVDPARRADLHLAAARVAREAGRAPTVVVEHVLAAGDRCLPEAPWAVDALVEAADRAVLDDEPEQAARCLQVAGHHCPAGREAALAIRLAAVLWRVRPLASLPPLEEALHRGVTHDDAAEAVRQLVWHGRTAEATALLADLGRRGDIDGHVLSALETWGHHRAPGAIPAPHQPWAGRTREDRVRPETDPWLQSVALLADALEHGTPGRVEAHAEIVLRDARHGRGSTWSEEAIVLALEVLARAGRAADAVARGEQLLDKGQQTTGRARIMVGLASIALERGDLAAAVRWATEALQILPVPAWGIEIGAPLGVLVDALVGTGSLDVAAQWLVTTVPAAMDVGLAGLRYRQGRARFRMATGHPAAALADFTECGAMLARWGRDVADEAVAWRLGTATARLQLGEVAEARRIAQELASTRKPRTRASALRVLAAATAPDRRIGMLTEALELLESAGDIAGQAFVLSDLSEAYRAAEEIRTARLTSRRALHLARVAHVTPLVRELEHAVGSEQADADAPGAVAATLSESERRVAGLAVRGYSNREIGARLFITPSTVEQHLTRVYRKLGVRRRRDLPPDLWAEVSRAS</sequence>
<keyword evidence="2" id="KW-0067">ATP-binding</keyword>
<accession>A0A1G8CA14</accession>
<dbReference type="SUPFAM" id="SSF48452">
    <property type="entry name" value="TPR-like"/>
    <property type="match status" value="1"/>
</dbReference>
<dbReference type="InterPro" id="IPR011990">
    <property type="entry name" value="TPR-like_helical_dom_sf"/>
</dbReference>
<protein>
    <submittedName>
        <fullName evidence="4">ATP-, maltotriose-and DNA-dependent transcriptional regulator MalT</fullName>
    </submittedName>
</protein>
<dbReference type="InterPro" id="IPR000792">
    <property type="entry name" value="Tscrpt_reg_LuxR_C"/>
</dbReference>
<dbReference type="InterPro" id="IPR027417">
    <property type="entry name" value="P-loop_NTPase"/>
</dbReference>
<keyword evidence="5" id="KW-1185">Reference proteome</keyword>
<dbReference type="GO" id="GO:0006355">
    <property type="term" value="P:regulation of DNA-templated transcription"/>
    <property type="evidence" value="ECO:0007669"/>
    <property type="project" value="InterPro"/>
</dbReference>
<proteinExistence type="predicted"/>
<feature type="domain" description="HTH luxR-type" evidence="3">
    <location>
        <begin position="823"/>
        <end position="890"/>
    </location>
</feature>
<evidence type="ECO:0000259" key="3">
    <source>
        <dbReference type="PROSITE" id="PS50043"/>
    </source>
</evidence>
<dbReference type="CDD" id="cd06170">
    <property type="entry name" value="LuxR_C_like"/>
    <property type="match status" value="1"/>
</dbReference>
<dbReference type="STRING" id="366584.SAMN05216377_12240"/>
<keyword evidence="1" id="KW-0547">Nucleotide-binding</keyword>
<dbReference type="EMBL" id="FNBE01000022">
    <property type="protein sequence ID" value="SDH42301.1"/>
    <property type="molecule type" value="Genomic_DNA"/>
</dbReference>
<dbReference type="Pfam" id="PF00196">
    <property type="entry name" value="GerE"/>
    <property type="match status" value="1"/>
</dbReference>
<dbReference type="PROSITE" id="PS50043">
    <property type="entry name" value="HTH_LUXR_2"/>
    <property type="match status" value="1"/>
</dbReference>
<dbReference type="PRINTS" id="PR00038">
    <property type="entry name" value="HTHLUXR"/>
</dbReference>
<dbReference type="PANTHER" id="PTHR16305:SF35">
    <property type="entry name" value="TRANSCRIPTIONAL ACTIVATOR DOMAIN"/>
    <property type="match status" value="1"/>
</dbReference>
<dbReference type="GO" id="GO:0004016">
    <property type="term" value="F:adenylate cyclase activity"/>
    <property type="evidence" value="ECO:0007669"/>
    <property type="project" value="TreeGrafter"/>
</dbReference>
<dbReference type="InterPro" id="IPR036388">
    <property type="entry name" value="WH-like_DNA-bd_sf"/>
</dbReference>
<dbReference type="Gene3D" id="1.10.10.10">
    <property type="entry name" value="Winged helix-like DNA-binding domain superfamily/Winged helix DNA-binding domain"/>
    <property type="match status" value="1"/>
</dbReference>
<evidence type="ECO:0000313" key="5">
    <source>
        <dbReference type="Proteomes" id="UP000198967"/>
    </source>
</evidence>
<dbReference type="Proteomes" id="UP000198967">
    <property type="component" value="Unassembled WGS sequence"/>
</dbReference>
<dbReference type="GO" id="GO:0005524">
    <property type="term" value="F:ATP binding"/>
    <property type="evidence" value="ECO:0007669"/>
    <property type="project" value="UniProtKB-KW"/>
</dbReference>
<dbReference type="GO" id="GO:0003677">
    <property type="term" value="F:DNA binding"/>
    <property type="evidence" value="ECO:0007669"/>
    <property type="project" value="InterPro"/>
</dbReference>
<dbReference type="Pfam" id="PF13191">
    <property type="entry name" value="AAA_16"/>
    <property type="match status" value="1"/>
</dbReference>
<evidence type="ECO:0000256" key="2">
    <source>
        <dbReference type="ARBA" id="ARBA00022840"/>
    </source>
</evidence>
<dbReference type="InterPro" id="IPR016032">
    <property type="entry name" value="Sig_transdc_resp-reg_C-effctor"/>
</dbReference>
<dbReference type="Gene3D" id="1.25.40.10">
    <property type="entry name" value="Tetratricopeptide repeat domain"/>
    <property type="match status" value="1"/>
</dbReference>
<gene>
    <name evidence="4" type="ORF">SAMN05216377_12240</name>
</gene>
<dbReference type="RefSeq" id="WP_143030236.1">
    <property type="nucleotide sequence ID" value="NZ_FNBE01000022.1"/>
</dbReference>
<dbReference type="PANTHER" id="PTHR16305">
    <property type="entry name" value="TESTICULAR SOLUBLE ADENYLYL CYCLASE"/>
    <property type="match status" value="1"/>
</dbReference>